<sequence>MQERLARFEKFEIDTRDRLARIETRLDMFATKSDLNALKADLYKELHKELHGMTWKLLGGASALVTAVYFIAKNVSVY</sequence>
<comment type="caution">
    <text evidence="1">The sequence shown here is derived from an EMBL/GenBank/DDBJ whole genome shotgun (WGS) entry which is preliminary data.</text>
</comment>
<dbReference type="Proteomes" id="UP000739565">
    <property type="component" value="Unassembled WGS sequence"/>
</dbReference>
<reference evidence="1" key="1">
    <citation type="submission" date="2021-07" db="EMBL/GenBank/DDBJ databases">
        <title>New genus and species of the family Alcaligenaceae.</title>
        <authorList>
            <person name="Hahn M.W."/>
        </authorList>
    </citation>
    <scope>NUCLEOTIDE SEQUENCE</scope>
    <source>
        <strain evidence="1">LF4-65</strain>
    </source>
</reference>
<evidence type="ECO:0000313" key="2">
    <source>
        <dbReference type="Proteomes" id="UP000739565"/>
    </source>
</evidence>
<dbReference type="RefSeq" id="WP_259661187.1">
    <property type="nucleotide sequence ID" value="NZ_JAHXRI010000007.1"/>
</dbReference>
<gene>
    <name evidence="1" type="ORF">KZZ10_08980</name>
</gene>
<accession>A0A953N8C8</accession>
<organism evidence="1 2">
    <name type="scientific">Zwartia hollandica</name>
    <dbReference type="NCBI Taxonomy" id="324606"/>
    <lineage>
        <taxon>Bacteria</taxon>
        <taxon>Pseudomonadati</taxon>
        <taxon>Pseudomonadota</taxon>
        <taxon>Betaproteobacteria</taxon>
        <taxon>Burkholderiales</taxon>
        <taxon>Alcaligenaceae</taxon>
        <taxon>Zwartia</taxon>
    </lineage>
</organism>
<dbReference type="EMBL" id="JAHXRI010000007">
    <property type="protein sequence ID" value="MBZ1350777.1"/>
    <property type="molecule type" value="Genomic_DNA"/>
</dbReference>
<dbReference type="AlphaFoldDB" id="A0A953N8C8"/>
<protein>
    <submittedName>
        <fullName evidence="1">Uncharacterized protein</fullName>
    </submittedName>
</protein>
<evidence type="ECO:0000313" key="1">
    <source>
        <dbReference type="EMBL" id="MBZ1350777.1"/>
    </source>
</evidence>
<name>A0A953N8C8_9BURK</name>
<proteinExistence type="predicted"/>
<keyword evidence="2" id="KW-1185">Reference proteome</keyword>